<dbReference type="GeneID" id="42802374"/>
<sequence length="65" mass="6603">MAGVNLSRRVLGAVLAGLGIAGWVLTIIMVFSLPYSLYADDALVAAVVASGVVTVVGGLLMGLWN</sequence>
<reference evidence="3 4" key="1">
    <citation type="submission" date="2019-10" db="EMBL/GenBank/DDBJ databases">
        <title>Genome Sequences from Six Type Strain Members of the Archaeal Family Sulfolobaceae: Acidianus ambivalens, Acidianus infernus, Metallosphaera prunae, Stygiolobus azoricus, Sulfolobus metallicus, and Sulfurisphaera ohwakuensis.</title>
        <authorList>
            <person name="Counts J.A."/>
            <person name="Kelly R.M."/>
        </authorList>
    </citation>
    <scope>NUCLEOTIDE SEQUENCE [LARGE SCALE GENOMIC DNA]</scope>
    <source>
        <strain evidence="3 4">TA-1</strain>
    </source>
</reference>
<feature type="transmembrane region" description="Helical" evidence="1">
    <location>
        <begin position="12"/>
        <end position="37"/>
    </location>
</feature>
<evidence type="ECO:0000313" key="4">
    <source>
        <dbReference type="Proteomes" id="UP000427373"/>
    </source>
</evidence>
<keyword evidence="4" id="KW-1185">Reference proteome</keyword>
<feature type="transmembrane region" description="Helical" evidence="1">
    <location>
        <begin position="43"/>
        <end position="64"/>
    </location>
</feature>
<evidence type="ECO:0000313" key="3">
    <source>
        <dbReference type="EMBL" id="QGR18172.1"/>
    </source>
</evidence>
<name>A0A650CK85_SULOH</name>
<dbReference type="Proteomes" id="UP000427373">
    <property type="component" value="Chromosome"/>
</dbReference>
<accession>A0A650CK85</accession>
<dbReference type="RefSeq" id="WP_156015660.1">
    <property type="nucleotide sequence ID" value="NZ_CP045484.1"/>
</dbReference>
<evidence type="ECO:0000313" key="2">
    <source>
        <dbReference type="EMBL" id="MBB5254274.1"/>
    </source>
</evidence>
<evidence type="ECO:0000313" key="5">
    <source>
        <dbReference type="Proteomes" id="UP000582213"/>
    </source>
</evidence>
<protein>
    <submittedName>
        <fullName evidence="3">SepZ protein</fullName>
    </submittedName>
</protein>
<dbReference type="Proteomes" id="UP000582213">
    <property type="component" value="Unassembled WGS sequence"/>
</dbReference>
<gene>
    <name evidence="3" type="ORF">D1869_13975</name>
    <name evidence="2" type="ORF">HNQ62_002048</name>
</gene>
<keyword evidence="1" id="KW-0472">Membrane</keyword>
<dbReference type="EMBL" id="JACHFY010000013">
    <property type="protein sequence ID" value="MBB5254274.1"/>
    <property type="molecule type" value="Genomic_DNA"/>
</dbReference>
<evidence type="ECO:0000256" key="1">
    <source>
        <dbReference type="SAM" id="Phobius"/>
    </source>
</evidence>
<keyword evidence="1" id="KW-1133">Transmembrane helix</keyword>
<dbReference type="KEGG" id="soh:D1869_13975"/>
<organism evidence="3 4">
    <name type="scientific">Sulfurisphaera ohwakuensis</name>
    <dbReference type="NCBI Taxonomy" id="69656"/>
    <lineage>
        <taxon>Archaea</taxon>
        <taxon>Thermoproteota</taxon>
        <taxon>Thermoprotei</taxon>
        <taxon>Sulfolobales</taxon>
        <taxon>Sulfolobaceae</taxon>
        <taxon>Sulfurisphaera</taxon>
    </lineage>
</organism>
<proteinExistence type="predicted"/>
<reference evidence="2 5" key="2">
    <citation type="submission" date="2020-08" db="EMBL/GenBank/DDBJ databases">
        <title>Genomic Encyclopedia of Type Strains, Phase IV (KMG-IV): sequencing the most valuable type-strain genomes for metagenomic binning, comparative biology and taxonomic classification.</title>
        <authorList>
            <person name="Goeker M."/>
        </authorList>
    </citation>
    <scope>NUCLEOTIDE SEQUENCE [LARGE SCALE GENOMIC DNA]</scope>
    <source>
        <strain evidence="2 5">DSM 12421</strain>
    </source>
</reference>
<dbReference type="AlphaFoldDB" id="A0A650CK85"/>
<dbReference type="EMBL" id="CP045484">
    <property type="protein sequence ID" value="QGR18172.1"/>
    <property type="molecule type" value="Genomic_DNA"/>
</dbReference>
<keyword evidence="1" id="KW-0812">Transmembrane</keyword>